<comment type="caution">
    <text evidence="2">The sequence shown here is derived from an EMBL/GenBank/DDBJ whole genome shotgun (WGS) entry which is preliminary data.</text>
</comment>
<dbReference type="RefSeq" id="WP_165130557.1">
    <property type="nucleotide sequence ID" value="NZ_CP049248.1"/>
</dbReference>
<organism evidence="2 3">
    <name type="scientific">Rhizobium rhizoryzae</name>
    <dbReference type="NCBI Taxonomy" id="451876"/>
    <lineage>
        <taxon>Bacteria</taxon>
        <taxon>Pseudomonadati</taxon>
        <taxon>Pseudomonadota</taxon>
        <taxon>Alphaproteobacteria</taxon>
        <taxon>Hyphomicrobiales</taxon>
        <taxon>Rhizobiaceae</taxon>
        <taxon>Rhizobium/Agrobacterium group</taxon>
        <taxon>Rhizobium</taxon>
    </lineage>
</organism>
<sequence>MSIHEIDSTKFVSPSSIGSSSLGPVHDETAATTARFWPERSRHSVAAIKLLNPTESGLSEAAIAALKEATQLAEIIRNVEDLEDLRAAEGLGFVARTKTADALERAAAELSCPDSAASLRWRAHMLRHGPDRKLYEDLSGLDEKVLMSVCGPLGTWLGKSKGTYHSALFAIVDAELNSIIAQVDACQTQSEVFLRDLVHPELVLGAPPAIKFAELMFCGGEANLYPKHFAYFLPEDEGVKRAPRKKTLVLSNIYREMYNRISTPFSKDIIPEICDAAAGVIDLQLALWFRGHDTGHEVRLPQTEYKVMRCEGRWLSMVMQEAMADVFGFLLSTSGPWTEVAPNASLELASNIYIREMLRYLCRGGDDFPDAGAALIQMSFLHQHGFIDLDHSRVRIHTTHARIYDGMVALAKTFTETALANNVVGIQALIRRYYRDETARDFVRRCGVCDMVLDYTPHLP</sequence>
<dbReference type="Proteomes" id="UP000519897">
    <property type="component" value="Unassembled WGS sequence"/>
</dbReference>
<proteinExistence type="predicted"/>
<evidence type="ECO:0000256" key="1">
    <source>
        <dbReference type="SAM" id="MobiDB-lite"/>
    </source>
</evidence>
<name>A0A7W6LK97_9HYPH</name>
<protein>
    <submittedName>
        <fullName evidence="2">Uncharacterized protein</fullName>
    </submittedName>
</protein>
<dbReference type="AlphaFoldDB" id="A0A7W6LK97"/>
<evidence type="ECO:0000313" key="3">
    <source>
        <dbReference type="Proteomes" id="UP000519897"/>
    </source>
</evidence>
<accession>A0A7W6LK97</accession>
<dbReference type="EMBL" id="JACIEC010000014">
    <property type="protein sequence ID" value="MBB4145936.1"/>
    <property type="molecule type" value="Genomic_DNA"/>
</dbReference>
<evidence type="ECO:0000313" key="2">
    <source>
        <dbReference type="EMBL" id="MBB4145936.1"/>
    </source>
</evidence>
<feature type="compositionally biased region" description="Low complexity" evidence="1">
    <location>
        <begin position="13"/>
        <end position="24"/>
    </location>
</feature>
<gene>
    <name evidence="2" type="ORF">GGQ72_004502</name>
</gene>
<reference evidence="2 3" key="1">
    <citation type="submission" date="2020-08" db="EMBL/GenBank/DDBJ databases">
        <title>Genomic Encyclopedia of Type Strains, Phase IV (KMG-IV): sequencing the most valuable type-strain genomes for metagenomic binning, comparative biology and taxonomic classification.</title>
        <authorList>
            <person name="Goeker M."/>
        </authorList>
    </citation>
    <scope>NUCLEOTIDE SEQUENCE [LARGE SCALE GENOMIC DNA]</scope>
    <source>
        <strain evidence="2 3">DSM 29514</strain>
    </source>
</reference>
<keyword evidence="3" id="KW-1185">Reference proteome</keyword>
<feature type="region of interest" description="Disordered" evidence="1">
    <location>
        <begin position="1"/>
        <end position="25"/>
    </location>
</feature>